<dbReference type="InterPro" id="IPR024535">
    <property type="entry name" value="RHGA/B-epi-like_pectate_lyase"/>
</dbReference>
<evidence type="ECO:0000259" key="1">
    <source>
        <dbReference type="Pfam" id="PF12708"/>
    </source>
</evidence>
<proteinExistence type="predicted"/>
<feature type="domain" description="Rhamnogalacturonase A/B/Epimerase-like pectate lyase" evidence="1">
    <location>
        <begin position="39"/>
        <end position="85"/>
    </location>
</feature>
<sequence>MTATPSRRSIIQTMAVAAVTVGGLGGRSPAQAAPHRTVVNVLDHGAAGDGQTDDSAAFQSAIDSIAEAGGGDLVVPARTYVIASAAADGCVVLRADDMTVRAEGATILRPDKFDNAVFVANTRSEEPLGYGAGVRGLRWIGGRFVGNLAESNFMCPFSLHHAQDCTFSGITFQDHIGRGSHVFDMVGADSIVIEGCSFLGQQTHPDDTENVGEAIQLGASYKGGLTGGSGNYGFSGLMCRDITVRDCEFLPFGDQAGPTPFGFHGGVEGKHHQRLSFVDNVVVDPRTSLTPDDSERDTVNRGAVHLSDAHGVTITGNRFTQTTGRVNRAVTIMGFDFGVLEGADPDKPTRGDFAAPQGPADIRIEDNVFEGFPARDGYDTVAVRGLDGAAVPGVVISNNTIRDGYASAATEHSAAIQLGNLEGPVISGNTIEDHHVGLDLTAGPISDAEVTGNEITNSTAPDAPAAIMVDSGLTDSVVRKTTTSGYDQAVAGEPGEGTVIED</sequence>
<dbReference type="SMART" id="SM00710">
    <property type="entry name" value="PbH1"/>
    <property type="match status" value="7"/>
</dbReference>
<evidence type="ECO:0000313" key="2">
    <source>
        <dbReference type="EMBL" id="HIT74702.1"/>
    </source>
</evidence>
<dbReference type="InterPro" id="IPR006626">
    <property type="entry name" value="PbH1"/>
</dbReference>
<reference evidence="2" key="2">
    <citation type="journal article" date="2021" name="PeerJ">
        <title>Extensive microbial diversity within the chicken gut microbiome revealed by metagenomics and culture.</title>
        <authorList>
            <person name="Gilroy R."/>
            <person name="Ravi A."/>
            <person name="Getino M."/>
            <person name="Pursley I."/>
            <person name="Horton D.L."/>
            <person name="Alikhan N.F."/>
            <person name="Baker D."/>
            <person name="Gharbi K."/>
            <person name="Hall N."/>
            <person name="Watson M."/>
            <person name="Adriaenssens E.M."/>
            <person name="Foster-Nyarko E."/>
            <person name="Jarju S."/>
            <person name="Secka A."/>
            <person name="Antonio M."/>
            <person name="Oren A."/>
            <person name="Chaudhuri R.R."/>
            <person name="La Ragione R."/>
            <person name="Hildebrand F."/>
            <person name="Pallen M.J."/>
        </authorList>
    </citation>
    <scope>NUCLEOTIDE SEQUENCE</scope>
    <source>
        <strain evidence="2">ChiGjej1B1-24693</strain>
    </source>
</reference>
<dbReference type="Pfam" id="PF12708">
    <property type="entry name" value="Pect-lyase_RHGA_epim"/>
    <property type="match status" value="1"/>
</dbReference>
<evidence type="ECO:0000313" key="3">
    <source>
        <dbReference type="Proteomes" id="UP000886842"/>
    </source>
</evidence>
<name>A0A9D1KME9_9ACTN</name>
<gene>
    <name evidence="2" type="ORF">IAA98_03870</name>
</gene>
<dbReference type="Gene3D" id="2.160.20.10">
    <property type="entry name" value="Single-stranded right-handed beta-helix, Pectin lyase-like"/>
    <property type="match status" value="2"/>
</dbReference>
<dbReference type="AlphaFoldDB" id="A0A9D1KME9"/>
<reference evidence="2" key="1">
    <citation type="submission" date="2020-10" db="EMBL/GenBank/DDBJ databases">
        <authorList>
            <person name="Gilroy R."/>
        </authorList>
    </citation>
    <scope>NUCLEOTIDE SEQUENCE</scope>
    <source>
        <strain evidence="2">ChiGjej1B1-24693</strain>
    </source>
</reference>
<dbReference type="SUPFAM" id="SSF51126">
    <property type="entry name" value="Pectin lyase-like"/>
    <property type="match status" value="1"/>
</dbReference>
<dbReference type="EMBL" id="DVLP01000111">
    <property type="protein sequence ID" value="HIT74702.1"/>
    <property type="molecule type" value="Genomic_DNA"/>
</dbReference>
<dbReference type="PROSITE" id="PS51318">
    <property type="entry name" value="TAT"/>
    <property type="match status" value="1"/>
</dbReference>
<protein>
    <submittedName>
        <fullName evidence="2">Right-handed parallel beta-helix repeat-containing protein</fullName>
    </submittedName>
</protein>
<dbReference type="Proteomes" id="UP000886842">
    <property type="component" value="Unassembled WGS sequence"/>
</dbReference>
<organism evidence="2 3">
    <name type="scientific">Candidatus Avipropionibacterium avicola</name>
    <dbReference type="NCBI Taxonomy" id="2840701"/>
    <lineage>
        <taxon>Bacteria</taxon>
        <taxon>Bacillati</taxon>
        <taxon>Actinomycetota</taxon>
        <taxon>Actinomycetes</taxon>
        <taxon>Propionibacteriales</taxon>
        <taxon>Propionibacteriaceae</taxon>
        <taxon>Propionibacteriaceae incertae sedis</taxon>
        <taxon>Candidatus Avipropionibacterium</taxon>
    </lineage>
</organism>
<accession>A0A9D1KME9</accession>
<dbReference type="InterPro" id="IPR012334">
    <property type="entry name" value="Pectin_lyas_fold"/>
</dbReference>
<comment type="caution">
    <text evidence="2">The sequence shown here is derived from an EMBL/GenBank/DDBJ whole genome shotgun (WGS) entry which is preliminary data.</text>
</comment>
<dbReference type="InterPro" id="IPR011050">
    <property type="entry name" value="Pectin_lyase_fold/virulence"/>
</dbReference>
<dbReference type="InterPro" id="IPR006311">
    <property type="entry name" value="TAT_signal"/>
</dbReference>